<reference evidence="4" key="1">
    <citation type="journal article" date="2019" name="Int. J. Syst. Evol. Microbiol.">
        <title>The Global Catalogue of Microorganisms (GCM) 10K type strain sequencing project: providing services to taxonomists for standard genome sequencing and annotation.</title>
        <authorList>
            <consortium name="The Broad Institute Genomics Platform"/>
            <consortium name="The Broad Institute Genome Sequencing Center for Infectious Disease"/>
            <person name="Wu L."/>
            <person name="Ma J."/>
        </authorList>
    </citation>
    <scope>NUCLEOTIDE SEQUENCE [LARGE SCALE GENOMIC DNA]</scope>
    <source>
        <strain evidence="4">JCM 18019</strain>
    </source>
</reference>
<dbReference type="EMBL" id="BAABHX010000003">
    <property type="protein sequence ID" value="GAA5091557.1"/>
    <property type="molecule type" value="Genomic_DNA"/>
</dbReference>
<protein>
    <recommendedName>
        <fullName evidence="2">2TM domain-containing protein</fullName>
    </recommendedName>
</protein>
<dbReference type="Pfam" id="PF13239">
    <property type="entry name" value="2TM"/>
    <property type="match status" value="1"/>
</dbReference>
<proteinExistence type="predicted"/>
<dbReference type="Proteomes" id="UP001500353">
    <property type="component" value="Unassembled WGS sequence"/>
</dbReference>
<sequence length="101" mass="12581">MENINKDDIRYREAERQVNKIKKFYVFTFIYFAVNIFILYLNYRELKPNETIWQLKYFSLPFFWGLGVVFYAMRVFIPRFILGSNWEEKKIKELMEKEKEL</sequence>
<evidence type="ECO:0000259" key="2">
    <source>
        <dbReference type="Pfam" id="PF13239"/>
    </source>
</evidence>
<keyword evidence="1" id="KW-1133">Transmembrane helix</keyword>
<evidence type="ECO:0000313" key="3">
    <source>
        <dbReference type="EMBL" id="GAA5091557.1"/>
    </source>
</evidence>
<keyword evidence="1" id="KW-0812">Transmembrane</keyword>
<accession>A0ABP9M9Q6</accession>
<name>A0ABP9M9Q6_9FLAO</name>
<keyword evidence="4" id="KW-1185">Reference proteome</keyword>
<comment type="caution">
    <text evidence="3">The sequence shown here is derived from an EMBL/GenBank/DDBJ whole genome shotgun (WGS) entry which is preliminary data.</text>
</comment>
<gene>
    <name evidence="3" type="ORF">GCM10023210_19110</name>
</gene>
<evidence type="ECO:0000256" key="1">
    <source>
        <dbReference type="SAM" id="Phobius"/>
    </source>
</evidence>
<dbReference type="InterPro" id="IPR025698">
    <property type="entry name" value="2TM_dom"/>
</dbReference>
<feature type="transmembrane region" description="Helical" evidence="1">
    <location>
        <begin position="24"/>
        <end position="43"/>
    </location>
</feature>
<keyword evidence="1" id="KW-0472">Membrane</keyword>
<feature type="transmembrane region" description="Helical" evidence="1">
    <location>
        <begin position="63"/>
        <end position="82"/>
    </location>
</feature>
<organism evidence="3 4">
    <name type="scientific">Chryseobacterium ginsengisoli</name>
    <dbReference type="NCBI Taxonomy" id="363853"/>
    <lineage>
        <taxon>Bacteria</taxon>
        <taxon>Pseudomonadati</taxon>
        <taxon>Bacteroidota</taxon>
        <taxon>Flavobacteriia</taxon>
        <taxon>Flavobacteriales</taxon>
        <taxon>Weeksellaceae</taxon>
        <taxon>Chryseobacterium group</taxon>
        <taxon>Chryseobacterium</taxon>
    </lineage>
</organism>
<feature type="domain" description="2TM" evidence="2">
    <location>
        <begin position="13"/>
        <end position="96"/>
    </location>
</feature>
<dbReference type="RefSeq" id="WP_345202945.1">
    <property type="nucleotide sequence ID" value="NZ_BAABHX010000003.1"/>
</dbReference>
<evidence type="ECO:0000313" key="4">
    <source>
        <dbReference type="Proteomes" id="UP001500353"/>
    </source>
</evidence>